<accession>A0A2G1MGX4</accession>
<organism evidence="1 2">
    <name type="scientific">Limimaricola cinnabarinus</name>
    <dbReference type="NCBI Taxonomy" id="1125964"/>
    <lineage>
        <taxon>Bacteria</taxon>
        <taxon>Pseudomonadati</taxon>
        <taxon>Pseudomonadota</taxon>
        <taxon>Alphaproteobacteria</taxon>
        <taxon>Rhodobacterales</taxon>
        <taxon>Paracoccaceae</taxon>
        <taxon>Limimaricola</taxon>
    </lineage>
</organism>
<dbReference type="RefSeq" id="WP_099276273.1">
    <property type="nucleotide sequence ID" value="NZ_KZ304956.1"/>
</dbReference>
<gene>
    <name evidence="1" type="ORF">CJ301_08400</name>
</gene>
<dbReference type="Proteomes" id="UP000221860">
    <property type="component" value="Unassembled WGS sequence"/>
</dbReference>
<keyword evidence="2" id="KW-1185">Reference proteome</keyword>
<proteinExistence type="predicted"/>
<comment type="caution">
    <text evidence="1">The sequence shown here is derived from an EMBL/GenBank/DDBJ whole genome shotgun (WGS) entry which is preliminary data.</text>
</comment>
<evidence type="ECO:0000313" key="1">
    <source>
        <dbReference type="EMBL" id="PHP27996.1"/>
    </source>
</evidence>
<reference evidence="1 2" key="1">
    <citation type="submission" date="2017-08" db="EMBL/GenBank/DDBJ databases">
        <title>Draft Genome Sequence of Loktanella cinnabarina Strain XM1, Isolated from Coastal Surface Water.</title>
        <authorList>
            <person name="Ma R."/>
            <person name="Wang J."/>
            <person name="Wang Q."/>
            <person name="Ma Z."/>
            <person name="Li J."/>
            <person name="Chen L."/>
        </authorList>
    </citation>
    <scope>NUCLEOTIDE SEQUENCE [LARGE SCALE GENOMIC DNA]</scope>
    <source>
        <strain evidence="1 2">XM1</strain>
    </source>
</reference>
<sequence length="224" mass="24323">MALITLPGGMRFAQRTHWRLQTRTPSSGMGLDGRQQFLTREARSWSCSYQVEGGWDVSADGAWGGWLAFLDDLRGPLNSFLLPVPNGRTPWAAPGEVVFVTDWNGDFYYESGSGFVMGEGDPTVAADAPAGATILQLSGSAGEFLRRDAMFSISGWLHRVAENTDGTVRFNPPLRAPVTAGTTVKVGAPRVRVRLPSDEAAESAHAFSQLRGLYTLDVVEAFER</sequence>
<dbReference type="EMBL" id="NQWH01000010">
    <property type="protein sequence ID" value="PHP27996.1"/>
    <property type="molecule type" value="Genomic_DNA"/>
</dbReference>
<dbReference type="OrthoDB" id="7864782at2"/>
<evidence type="ECO:0000313" key="2">
    <source>
        <dbReference type="Proteomes" id="UP000221860"/>
    </source>
</evidence>
<name>A0A2G1MGX4_9RHOB</name>
<protein>
    <submittedName>
        <fullName evidence="1">Uncharacterized protein</fullName>
    </submittedName>
</protein>
<dbReference type="AlphaFoldDB" id="A0A2G1MGX4"/>